<evidence type="ECO:0000256" key="7">
    <source>
        <dbReference type="ARBA" id="ARBA00023137"/>
    </source>
</evidence>
<feature type="domain" description="AAA" evidence="10">
    <location>
        <begin position="527"/>
        <end position="644"/>
    </location>
</feature>
<comment type="caution">
    <text evidence="11">The sequence shown here is derived from an EMBL/GenBank/DDBJ whole genome shotgun (WGS) entry which is preliminary data.</text>
</comment>
<evidence type="ECO:0000256" key="8">
    <source>
        <dbReference type="ARBA" id="ARBA00051245"/>
    </source>
</evidence>
<dbReference type="EMBL" id="JACFXV010000048">
    <property type="protein sequence ID" value="MBA5777135.1"/>
    <property type="molecule type" value="Genomic_DNA"/>
</dbReference>
<proteinExistence type="inferred from homology"/>
<dbReference type="AlphaFoldDB" id="A0A839ADD3"/>
<evidence type="ECO:0000256" key="2">
    <source>
        <dbReference type="ARBA" id="ARBA00011903"/>
    </source>
</evidence>
<dbReference type="InterPro" id="IPR025669">
    <property type="entry name" value="AAA_dom"/>
</dbReference>
<keyword evidence="7" id="KW-0829">Tyrosine-protein kinase</keyword>
<name>A0A839ADD3_9HYPH</name>
<dbReference type="EC" id="2.7.10.2" evidence="2"/>
<evidence type="ECO:0000256" key="3">
    <source>
        <dbReference type="ARBA" id="ARBA00022679"/>
    </source>
</evidence>
<evidence type="ECO:0000313" key="11">
    <source>
        <dbReference type="EMBL" id="MBA5777135.1"/>
    </source>
</evidence>
<sequence>MTHEPEGLLKWAVEILKRQFLVAVSVFLSLVIVCVLIVALLTRFYSATALVVFDPSEAELLGITEAGQQGGATLGVIETEVEIARSADVLSAVIERLNLSTDDEFRYRPSSVNRVLGWIGLSPVADPLLDGEDGELRREAERTAVVQNLSRALNIRRQGITSILSISAESRSPEKAATIANAVAEEYIAFQARNKATTAAKAARLLSARVEAMSAGIRQVEDRLDLFIASAAERYGSGEVVARVKSLKAELERAGTGAERLRAEAASLAGLSRSGLKGVNPELLRSDGDIAKLMAERQEQEATLGKLQPNEKSKLTATRKRLAELDRDLDAAAGRFAGRLAEERDAADRRVDELRGALQASLADITIPNEGMVEFYTLQQEAKSSRDLYDATLSRLRQLELQANFAIANSRLVARALLPERISFPPVKIMLGLAFVLALAGAGAAAVLREQYIGGFRSTEQVEALTGHTVLASVPRYRPPSGRLANALIETPLSHYAETIRRARLNIEVSLDFPEKFSLMVTSTTMGEGKSTLSLALAETFAEAGRKTILVDADLRRPSIAGMVDGEVDAGLFDVLTRTDVPLEHVIVRDRRMPNGNLSFLFGADNPGLPTDRLVASDRFTELLAGLTGYFDVVIIDTPPIGHVVDAGIIAQKVDLSLYVVQWGMTSQIEVRTGIRELEKARARSLSLVVNQSGEKSTSSSAQGGYYYYTKG</sequence>
<dbReference type="SUPFAM" id="SSF52540">
    <property type="entry name" value="P-loop containing nucleoside triphosphate hydrolases"/>
    <property type="match status" value="1"/>
</dbReference>
<evidence type="ECO:0000256" key="4">
    <source>
        <dbReference type="ARBA" id="ARBA00022741"/>
    </source>
</evidence>
<protein>
    <recommendedName>
        <fullName evidence="2">non-specific protein-tyrosine kinase</fullName>
        <ecNumber evidence="2">2.7.10.2</ecNumber>
    </recommendedName>
</protein>
<comment type="catalytic activity">
    <reaction evidence="8">
        <text>L-tyrosyl-[protein] + ATP = O-phospho-L-tyrosyl-[protein] + ADP + H(+)</text>
        <dbReference type="Rhea" id="RHEA:10596"/>
        <dbReference type="Rhea" id="RHEA-COMP:10136"/>
        <dbReference type="Rhea" id="RHEA-COMP:20101"/>
        <dbReference type="ChEBI" id="CHEBI:15378"/>
        <dbReference type="ChEBI" id="CHEBI:30616"/>
        <dbReference type="ChEBI" id="CHEBI:46858"/>
        <dbReference type="ChEBI" id="CHEBI:61978"/>
        <dbReference type="ChEBI" id="CHEBI:456216"/>
        <dbReference type="EC" id="2.7.10.2"/>
    </reaction>
</comment>
<evidence type="ECO:0000256" key="9">
    <source>
        <dbReference type="SAM" id="Phobius"/>
    </source>
</evidence>
<dbReference type="GO" id="GO:0004715">
    <property type="term" value="F:non-membrane spanning protein tyrosine kinase activity"/>
    <property type="evidence" value="ECO:0007669"/>
    <property type="project" value="UniProtKB-EC"/>
</dbReference>
<keyword evidence="3 11" id="KW-0808">Transferase</keyword>
<evidence type="ECO:0000259" key="10">
    <source>
        <dbReference type="Pfam" id="PF13614"/>
    </source>
</evidence>
<evidence type="ECO:0000256" key="1">
    <source>
        <dbReference type="ARBA" id="ARBA00007316"/>
    </source>
</evidence>
<dbReference type="InterPro" id="IPR050445">
    <property type="entry name" value="Bact_polysacc_biosynth/exp"/>
</dbReference>
<keyword evidence="12" id="KW-1185">Reference proteome</keyword>
<dbReference type="GO" id="GO:0005886">
    <property type="term" value="C:plasma membrane"/>
    <property type="evidence" value="ECO:0007669"/>
    <property type="project" value="TreeGrafter"/>
</dbReference>
<keyword evidence="9" id="KW-0472">Membrane</keyword>
<dbReference type="Pfam" id="PF13614">
    <property type="entry name" value="AAA_31"/>
    <property type="match status" value="1"/>
</dbReference>
<keyword evidence="5 11" id="KW-0418">Kinase</keyword>
<comment type="similarity">
    <text evidence="1">Belongs to the CpsD/CapB family.</text>
</comment>
<dbReference type="RefSeq" id="WP_182164240.1">
    <property type="nucleotide sequence ID" value="NZ_JACFXV010000048.1"/>
</dbReference>
<gene>
    <name evidence="11" type="ORF">H2509_08355</name>
</gene>
<dbReference type="PANTHER" id="PTHR32309">
    <property type="entry name" value="TYROSINE-PROTEIN KINASE"/>
    <property type="match status" value="1"/>
</dbReference>
<dbReference type="CDD" id="cd05387">
    <property type="entry name" value="BY-kinase"/>
    <property type="match status" value="1"/>
</dbReference>
<keyword evidence="9" id="KW-1133">Transmembrane helix</keyword>
<accession>A0A839ADD3</accession>
<dbReference type="Gene3D" id="3.40.50.300">
    <property type="entry name" value="P-loop containing nucleotide triphosphate hydrolases"/>
    <property type="match status" value="1"/>
</dbReference>
<dbReference type="NCBIfam" id="TIGR01007">
    <property type="entry name" value="eps_fam"/>
    <property type="match status" value="1"/>
</dbReference>
<keyword evidence="9" id="KW-0812">Transmembrane</keyword>
<dbReference type="InterPro" id="IPR027417">
    <property type="entry name" value="P-loop_NTPase"/>
</dbReference>
<keyword evidence="6" id="KW-0067">ATP-binding</keyword>
<keyword evidence="4" id="KW-0547">Nucleotide-binding</keyword>
<dbReference type="GO" id="GO:0005524">
    <property type="term" value="F:ATP binding"/>
    <property type="evidence" value="ECO:0007669"/>
    <property type="project" value="UniProtKB-KW"/>
</dbReference>
<dbReference type="PANTHER" id="PTHR32309:SF13">
    <property type="entry name" value="FERRIC ENTEROBACTIN TRANSPORT PROTEIN FEPE"/>
    <property type="match status" value="1"/>
</dbReference>
<feature type="transmembrane region" description="Helical" evidence="9">
    <location>
        <begin position="20"/>
        <end position="41"/>
    </location>
</feature>
<evidence type="ECO:0000256" key="6">
    <source>
        <dbReference type="ARBA" id="ARBA00022840"/>
    </source>
</evidence>
<dbReference type="Proteomes" id="UP000541109">
    <property type="component" value="Unassembled WGS sequence"/>
</dbReference>
<reference evidence="11 12" key="1">
    <citation type="submission" date="2020-07" db="EMBL/GenBank/DDBJ databases">
        <title>Stappia sp., F7233, whole genome shotgun sequencing project.</title>
        <authorList>
            <person name="Jiang S."/>
            <person name="Liu Z.W."/>
            <person name="Du Z.J."/>
        </authorList>
    </citation>
    <scope>NUCLEOTIDE SEQUENCE [LARGE SCALE GENOMIC DNA]</scope>
    <source>
        <strain evidence="11 12">F7233</strain>
    </source>
</reference>
<evidence type="ECO:0000256" key="5">
    <source>
        <dbReference type="ARBA" id="ARBA00022777"/>
    </source>
</evidence>
<organism evidence="11 12">
    <name type="scientific">Stappia albiluteola</name>
    <dbReference type="NCBI Taxonomy" id="2758565"/>
    <lineage>
        <taxon>Bacteria</taxon>
        <taxon>Pseudomonadati</taxon>
        <taxon>Pseudomonadota</taxon>
        <taxon>Alphaproteobacteria</taxon>
        <taxon>Hyphomicrobiales</taxon>
        <taxon>Stappiaceae</taxon>
        <taxon>Stappia</taxon>
    </lineage>
</organism>
<evidence type="ECO:0000313" key="12">
    <source>
        <dbReference type="Proteomes" id="UP000541109"/>
    </source>
</evidence>
<dbReference type="InterPro" id="IPR005702">
    <property type="entry name" value="Wzc-like_C"/>
</dbReference>